<proteinExistence type="predicted"/>
<dbReference type="EMBL" id="JAPTGB010000024">
    <property type="protein sequence ID" value="MCZ0861439.1"/>
    <property type="molecule type" value="Genomic_DNA"/>
</dbReference>
<keyword evidence="2" id="KW-1185">Reference proteome</keyword>
<reference evidence="1" key="1">
    <citation type="submission" date="2022-12" db="EMBL/GenBank/DDBJ databases">
        <title>Isolation and characterisation of novel Methanocorpusculum spp. from native Australian herbivores indicates the genus is ancestrally host-associated.</title>
        <authorList>
            <person name="Volmer J.G."/>
            <person name="Soo R.M."/>
            <person name="Evans P.N."/>
            <person name="Hoedt E.C."/>
            <person name="Astorga Alsina A.L."/>
            <person name="Woodcroft B.J."/>
            <person name="Tyson G.W."/>
            <person name="Hugenholtz P."/>
            <person name="Morrison M."/>
        </authorList>
    </citation>
    <scope>NUCLEOTIDE SEQUENCE</scope>
    <source>
        <strain evidence="1">MG</strain>
    </source>
</reference>
<protein>
    <submittedName>
        <fullName evidence="1">Uncharacterized protein</fullName>
    </submittedName>
</protein>
<accession>A0ABT4IJ86</accession>
<sequence>MGILGQLERALGVWYPDPDADPDDTNPVVAVAFREYVMNRLGDAYSVADREERAAGEPDLVCVRNADEARFDLITCYRSRMFVGEDREAYLPWTTSETYAAYRTYAETEENPCLVIIGLHGFADEPKFLFAVPLTEAVPNLPRTVLQKYEVKKDAELF</sequence>
<evidence type="ECO:0000313" key="2">
    <source>
        <dbReference type="Proteomes" id="UP001141422"/>
    </source>
</evidence>
<comment type="caution">
    <text evidence="1">The sequence shown here is derived from an EMBL/GenBank/DDBJ whole genome shotgun (WGS) entry which is preliminary data.</text>
</comment>
<evidence type="ECO:0000313" key="1">
    <source>
        <dbReference type="EMBL" id="MCZ0861439.1"/>
    </source>
</evidence>
<dbReference type="RefSeq" id="WP_268925628.1">
    <property type="nucleotide sequence ID" value="NZ_JAPTGB010000024.1"/>
</dbReference>
<dbReference type="Proteomes" id="UP001141422">
    <property type="component" value="Unassembled WGS sequence"/>
</dbReference>
<name>A0ABT4IJ86_9EURY</name>
<organism evidence="1 2">
    <name type="scientific">Methanocorpusculum petauri</name>
    <dbReference type="NCBI Taxonomy" id="3002863"/>
    <lineage>
        <taxon>Archaea</taxon>
        <taxon>Methanobacteriati</taxon>
        <taxon>Methanobacteriota</taxon>
        <taxon>Stenosarchaea group</taxon>
        <taxon>Methanomicrobia</taxon>
        <taxon>Methanomicrobiales</taxon>
        <taxon>Methanocorpusculaceae</taxon>
        <taxon>Methanocorpusculum</taxon>
    </lineage>
</organism>
<gene>
    <name evidence="1" type="ORF">O0S10_09450</name>
</gene>